<evidence type="ECO:0000313" key="5">
    <source>
        <dbReference type="RefSeq" id="XP_022450070.1"/>
    </source>
</evidence>
<accession>A0A2Y9Q3T9</accession>
<dbReference type="RefSeq" id="XP_022450070.1">
    <property type="nucleotide sequence ID" value="XM_022594362.1"/>
</dbReference>
<protein>
    <submittedName>
        <fullName evidence="2 3">LHFPL tetraspan subfamily member 2 protein isoform X2</fullName>
    </submittedName>
</protein>
<sequence>MLIGGGEESDSDSVSKGPEAVVMLHQSLRSQAVVCPTVFLPDLSILRWDTQPGKNGTERSGKHEMFAQSHTAGVPAKDHRGLILTRRVARIRSGFLDKEFLWVQMMIHLAGSFWFGISQEMHSAGGWGHFKDFFNQVSGAGLFLSSFPTCDAAGPLVQPHKRAYPGSLQCVVGSCCPEDSYDSAPN</sequence>
<dbReference type="Proteomes" id="UP000248483">
    <property type="component" value="Unplaced"/>
</dbReference>
<dbReference type="RefSeq" id="XP_022450043.1">
    <property type="nucleotide sequence ID" value="XM_022594335.1"/>
</dbReference>
<gene>
    <name evidence="2 3 4 5" type="primary">LHFPL2</name>
</gene>
<dbReference type="GeneID" id="111185030"/>
<dbReference type="CTD" id="10184"/>
<proteinExistence type="predicted"/>
<dbReference type="RefSeq" id="XP_022450063.1">
    <property type="nucleotide sequence ID" value="XM_022594355.1"/>
</dbReference>
<organism evidence="1 4">
    <name type="scientific">Delphinapterus leucas</name>
    <name type="common">Beluga whale</name>
    <dbReference type="NCBI Taxonomy" id="9749"/>
    <lineage>
        <taxon>Eukaryota</taxon>
        <taxon>Metazoa</taxon>
        <taxon>Chordata</taxon>
        <taxon>Craniata</taxon>
        <taxon>Vertebrata</taxon>
        <taxon>Euteleostomi</taxon>
        <taxon>Mammalia</taxon>
        <taxon>Eutheria</taxon>
        <taxon>Laurasiatheria</taxon>
        <taxon>Artiodactyla</taxon>
        <taxon>Whippomorpha</taxon>
        <taxon>Cetacea</taxon>
        <taxon>Odontoceti</taxon>
        <taxon>Monodontidae</taxon>
        <taxon>Delphinapterus</taxon>
    </lineage>
</organism>
<reference evidence="2 3" key="1">
    <citation type="submission" date="2025-04" db="UniProtKB">
        <authorList>
            <consortium name="RefSeq"/>
        </authorList>
    </citation>
    <scope>IDENTIFICATION</scope>
    <source>
        <tissue evidence="2 3">Blood</tissue>
    </source>
</reference>
<dbReference type="RefSeq" id="XP_022450054.1">
    <property type="nucleotide sequence ID" value="XM_022594346.1"/>
</dbReference>
<evidence type="ECO:0000313" key="2">
    <source>
        <dbReference type="RefSeq" id="XP_022450043.1"/>
    </source>
</evidence>
<evidence type="ECO:0000313" key="3">
    <source>
        <dbReference type="RefSeq" id="XP_022450054.1"/>
    </source>
</evidence>
<evidence type="ECO:0000313" key="4">
    <source>
        <dbReference type="RefSeq" id="XP_022450063.1"/>
    </source>
</evidence>
<dbReference type="AlphaFoldDB" id="A0A2Y9Q3T9"/>
<name>A0A2Y9Q3T9_DELLE</name>
<keyword evidence="1" id="KW-1185">Reference proteome</keyword>
<evidence type="ECO:0000313" key="1">
    <source>
        <dbReference type="Proteomes" id="UP000248483"/>
    </source>
</evidence>